<dbReference type="GeneID" id="126892841"/>
<dbReference type="PANTHER" id="PTHR31511:SF12">
    <property type="entry name" value="RHO TERMINATION FACTOR N-TERMINAL DOMAIN-CONTAINING PROTEIN"/>
    <property type="match status" value="1"/>
</dbReference>
<dbReference type="EnsemblMetazoa" id="XM_050662618.1">
    <property type="protein sequence ID" value="XP_050518575.1"/>
    <property type="gene ID" value="LOC126892841"/>
</dbReference>
<dbReference type="PANTHER" id="PTHR31511">
    <property type="entry name" value="PROTEIN CBG23764"/>
    <property type="match status" value="1"/>
</dbReference>
<evidence type="ECO:0008006" key="3">
    <source>
        <dbReference type="Google" id="ProtNLM"/>
    </source>
</evidence>
<dbReference type="InterPro" id="IPR044925">
    <property type="entry name" value="His-Me_finger_sf"/>
</dbReference>
<sequence>MAKLSEFEEKGSGWALKKIISLEVNINKYEIGNVASSFIKLPDQIRNKNACINVKNNAEACFLWSIGSALYPAKANSDRTNSYPHYTTVLNVEGVETPMTIGGISKFEKQNNISVNVYGLEMNVVKEKTFYVITPLRLCKTKLARHVNLLMVQDKYFPQLNDYEAPVEDDVIVDIKYHYCMIKNLSRLLSKQVSKHQHKICVCDRCLNYFSSVDILNPHAKYSENINDCKVSFPPYQHVEFKNHVYKQAAPFAVYADFETMLQKMKNNPLQSKTVKSQEHKAYSAAYYLTCSYDESLSFYRSYAGTDCIDWFAKELAMFVQGKIKHIEPMNIKPNANEAISCYICEKPFLEEDVVVKDHYHFTGAFRGFAHQVCNLNFRKLFVVPVFFHNLSGYDSHFMIRQLSKNGCISLLPINKERYISFTL</sequence>
<dbReference type="SUPFAM" id="SSF54060">
    <property type="entry name" value="His-Me finger endonucleases"/>
    <property type="match status" value="1"/>
</dbReference>
<dbReference type="RefSeq" id="XP_050518575.1">
    <property type="nucleotide sequence ID" value="XM_050662618.1"/>
</dbReference>
<evidence type="ECO:0000313" key="1">
    <source>
        <dbReference type="EnsemblMetazoa" id="XP_050518575.1"/>
    </source>
</evidence>
<organism evidence="1 2">
    <name type="scientific">Diabrotica virgifera virgifera</name>
    <name type="common">western corn rootworm</name>
    <dbReference type="NCBI Taxonomy" id="50390"/>
    <lineage>
        <taxon>Eukaryota</taxon>
        <taxon>Metazoa</taxon>
        <taxon>Ecdysozoa</taxon>
        <taxon>Arthropoda</taxon>
        <taxon>Hexapoda</taxon>
        <taxon>Insecta</taxon>
        <taxon>Pterygota</taxon>
        <taxon>Neoptera</taxon>
        <taxon>Endopterygota</taxon>
        <taxon>Coleoptera</taxon>
        <taxon>Polyphaga</taxon>
        <taxon>Cucujiformia</taxon>
        <taxon>Chrysomeloidea</taxon>
        <taxon>Chrysomelidae</taxon>
        <taxon>Galerucinae</taxon>
        <taxon>Diabroticina</taxon>
        <taxon>Diabroticites</taxon>
        <taxon>Diabrotica</taxon>
    </lineage>
</organism>
<accession>A0ABM5L815</accession>
<name>A0ABM5L815_DIAVI</name>
<reference evidence="1" key="1">
    <citation type="submission" date="2025-05" db="UniProtKB">
        <authorList>
            <consortium name="EnsemblMetazoa"/>
        </authorList>
    </citation>
    <scope>IDENTIFICATION</scope>
</reference>
<evidence type="ECO:0000313" key="2">
    <source>
        <dbReference type="Proteomes" id="UP001652700"/>
    </source>
</evidence>
<dbReference type="Proteomes" id="UP001652700">
    <property type="component" value="Unplaced"/>
</dbReference>
<proteinExistence type="predicted"/>
<keyword evidence="2" id="KW-1185">Reference proteome</keyword>
<protein>
    <recommendedName>
        <fullName evidence="3">DNA-directed DNA polymerase</fullName>
    </recommendedName>
</protein>